<dbReference type="InterPro" id="IPR050142">
    <property type="entry name" value="MADS-box/MEF2_TF"/>
</dbReference>
<dbReference type="PANTHER" id="PTHR48019">
    <property type="entry name" value="SERUM RESPONSE FACTOR HOMOLOG"/>
    <property type="match status" value="1"/>
</dbReference>
<dbReference type="Gene3D" id="3.40.1810.10">
    <property type="entry name" value="Transcription factor, MADS-box"/>
    <property type="match status" value="1"/>
</dbReference>
<dbReference type="Proteomes" id="UP001085076">
    <property type="component" value="Miscellaneous, Linkage group lg02"/>
</dbReference>
<dbReference type="SUPFAM" id="SSF55455">
    <property type="entry name" value="SRF-like"/>
    <property type="match status" value="1"/>
</dbReference>
<dbReference type="GO" id="GO:0000977">
    <property type="term" value="F:RNA polymerase II transcription regulatory region sequence-specific DNA binding"/>
    <property type="evidence" value="ECO:0007669"/>
    <property type="project" value="InterPro"/>
</dbReference>
<reference evidence="8" key="1">
    <citation type="submission" date="2021-03" db="EMBL/GenBank/DDBJ databases">
        <authorList>
            <person name="Li Z."/>
            <person name="Yang C."/>
        </authorList>
    </citation>
    <scope>NUCLEOTIDE SEQUENCE</scope>
    <source>
        <strain evidence="8">Dzin_1.0</strain>
        <tissue evidence="8">Leaf</tissue>
    </source>
</reference>
<evidence type="ECO:0000313" key="9">
    <source>
        <dbReference type="Proteomes" id="UP001085076"/>
    </source>
</evidence>
<dbReference type="Pfam" id="PF01486">
    <property type="entry name" value="K-box"/>
    <property type="match status" value="1"/>
</dbReference>
<dbReference type="OrthoDB" id="1898716at2759"/>
<dbReference type="EMBL" id="JAGGNH010000002">
    <property type="protein sequence ID" value="KAJ0981944.1"/>
    <property type="molecule type" value="Genomic_DNA"/>
</dbReference>
<keyword evidence="2" id="KW-0805">Transcription regulation</keyword>
<evidence type="ECO:0000259" key="7">
    <source>
        <dbReference type="PROSITE" id="PS51297"/>
    </source>
</evidence>
<evidence type="ECO:0000256" key="3">
    <source>
        <dbReference type="ARBA" id="ARBA00023125"/>
    </source>
</evidence>
<dbReference type="CDD" id="cd00265">
    <property type="entry name" value="MADS_MEF2_like"/>
    <property type="match status" value="1"/>
</dbReference>
<evidence type="ECO:0000256" key="4">
    <source>
        <dbReference type="ARBA" id="ARBA00023163"/>
    </source>
</evidence>
<dbReference type="SMART" id="SM00432">
    <property type="entry name" value="MADS"/>
    <property type="match status" value="1"/>
</dbReference>
<keyword evidence="4" id="KW-0804">Transcription</keyword>
<gene>
    <name evidence="8" type="ORF">J5N97_010199</name>
</gene>
<feature type="domain" description="K-box" evidence="7">
    <location>
        <begin position="90"/>
        <end position="180"/>
    </location>
</feature>
<evidence type="ECO:0000259" key="6">
    <source>
        <dbReference type="PROSITE" id="PS50066"/>
    </source>
</evidence>
<proteinExistence type="predicted"/>
<dbReference type="PROSITE" id="PS51297">
    <property type="entry name" value="K_BOX"/>
    <property type="match status" value="1"/>
</dbReference>
<keyword evidence="3" id="KW-0238">DNA-binding</keyword>
<dbReference type="InterPro" id="IPR002100">
    <property type="entry name" value="TF_MADSbox"/>
</dbReference>
<comment type="caution">
    <text evidence="8">The sequence shown here is derived from an EMBL/GenBank/DDBJ whole genome shotgun (WGS) entry which is preliminary data.</text>
</comment>
<evidence type="ECO:0000256" key="5">
    <source>
        <dbReference type="ARBA" id="ARBA00023242"/>
    </source>
</evidence>
<name>A0A9D5CZM9_9LILI</name>
<sequence length="202" mass="23210">MGRGRVELKRIENKINRQATFAKRRNGLMKKAQELSVLCEVEVALIIFSSRGKLFEFCSTPSMFKTLEKYKKGYHTSSDVSTVPSKDSSTLDNYQEYLMLRARVECLQRSHRNLLGTDLGSLSTKELGQLEDQVEMSLQKIRSKKTQLLLDNLYDLTRKEQMLQDANKALQRKLIEATSSANTFQSQSFLPPSECEPSLQFW</sequence>
<dbReference type="GO" id="GO:0046983">
    <property type="term" value="F:protein dimerization activity"/>
    <property type="evidence" value="ECO:0007669"/>
    <property type="project" value="InterPro"/>
</dbReference>
<evidence type="ECO:0000256" key="2">
    <source>
        <dbReference type="ARBA" id="ARBA00023015"/>
    </source>
</evidence>
<protein>
    <submittedName>
        <fullName evidence="8">Uncharacterized protein</fullName>
    </submittedName>
</protein>
<dbReference type="FunFam" id="3.40.1810.10:FF:000003">
    <property type="entry name" value="MADS-box transcription factor MADS-MC"/>
    <property type="match status" value="1"/>
</dbReference>
<dbReference type="InterPro" id="IPR002487">
    <property type="entry name" value="TF_Kbox"/>
</dbReference>
<evidence type="ECO:0000313" key="8">
    <source>
        <dbReference type="EMBL" id="KAJ0981944.1"/>
    </source>
</evidence>
<accession>A0A9D5CZM9</accession>
<dbReference type="PROSITE" id="PS50066">
    <property type="entry name" value="MADS_BOX_2"/>
    <property type="match status" value="1"/>
</dbReference>
<dbReference type="InterPro" id="IPR036879">
    <property type="entry name" value="TF_MADSbox_sf"/>
</dbReference>
<comment type="subcellular location">
    <subcellularLocation>
        <location evidence="1">Nucleus</location>
    </subcellularLocation>
</comment>
<keyword evidence="9" id="KW-1185">Reference proteome</keyword>
<feature type="domain" description="MADS-box" evidence="6">
    <location>
        <begin position="1"/>
        <end position="61"/>
    </location>
</feature>
<dbReference type="Pfam" id="PF00319">
    <property type="entry name" value="SRF-TF"/>
    <property type="match status" value="1"/>
</dbReference>
<dbReference type="GO" id="GO:0005634">
    <property type="term" value="C:nucleus"/>
    <property type="evidence" value="ECO:0007669"/>
    <property type="project" value="UniProtKB-SubCell"/>
</dbReference>
<dbReference type="PRINTS" id="PR00404">
    <property type="entry name" value="MADSDOMAIN"/>
</dbReference>
<dbReference type="PROSITE" id="PS00350">
    <property type="entry name" value="MADS_BOX_1"/>
    <property type="match status" value="1"/>
</dbReference>
<dbReference type="AlphaFoldDB" id="A0A9D5CZM9"/>
<evidence type="ECO:0000256" key="1">
    <source>
        <dbReference type="ARBA" id="ARBA00004123"/>
    </source>
</evidence>
<reference evidence="8" key="2">
    <citation type="journal article" date="2022" name="Hortic Res">
        <title>The genome of Dioscorea zingiberensis sheds light on the biosynthesis, origin and evolution of the medicinally important diosgenin saponins.</title>
        <authorList>
            <person name="Li Y."/>
            <person name="Tan C."/>
            <person name="Li Z."/>
            <person name="Guo J."/>
            <person name="Li S."/>
            <person name="Chen X."/>
            <person name="Wang C."/>
            <person name="Dai X."/>
            <person name="Yang H."/>
            <person name="Song W."/>
            <person name="Hou L."/>
            <person name="Xu J."/>
            <person name="Tong Z."/>
            <person name="Xu A."/>
            <person name="Yuan X."/>
            <person name="Wang W."/>
            <person name="Yang Q."/>
            <person name="Chen L."/>
            <person name="Sun Z."/>
            <person name="Wang K."/>
            <person name="Pan B."/>
            <person name="Chen J."/>
            <person name="Bao Y."/>
            <person name="Liu F."/>
            <person name="Qi X."/>
            <person name="Gang D.R."/>
            <person name="Wen J."/>
            <person name="Li J."/>
        </authorList>
    </citation>
    <scope>NUCLEOTIDE SEQUENCE</scope>
    <source>
        <strain evidence="8">Dzin_1.0</strain>
    </source>
</reference>
<dbReference type="GO" id="GO:0045944">
    <property type="term" value="P:positive regulation of transcription by RNA polymerase II"/>
    <property type="evidence" value="ECO:0007669"/>
    <property type="project" value="InterPro"/>
</dbReference>
<keyword evidence="5" id="KW-0539">Nucleus</keyword>
<organism evidence="8 9">
    <name type="scientific">Dioscorea zingiberensis</name>
    <dbReference type="NCBI Taxonomy" id="325984"/>
    <lineage>
        <taxon>Eukaryota</taxon>
        <taxon>Viridiplantae</taxon>
        <taxon>Streptophyta</taxon>
        <taxon>Embryophyta</taxon>
        <taxon>Tracheophyta</taxon>
        <taxon>Spermatophyta</taxon>
        <taxon>Magnoliopsida</taxon>
        <taxon>Liliopsida</taxon>
        <taxon>Dioscoreales</taxon>
        <taxon>Dioscoreaceae</taxon>
        <taxon>Dioscorea</taxon>
    </lineage>
</organism>
<dbReference type="InterPro" id="IPR033896">
    <property type="entry name" value="MEF2-like_N"/>
</dbReference>
<dbReference type="GO" id="GO:0003700">
    <property type="term" value="F:DNA-binding transcription factor activity"/>
    <property type="evidence" value="ECO:0007669"/>
    <property type="project" value="InterPro"/>
</dbReference>